<organism evidence="1 2">
    <name type="scientific">Cryptotermes secundus</name>
    <dbReference type="NCBI Taxonomy" id="105785"/>
    <lineage>
        <taxon>Eukaryota</taxon>
        <taxon>Metazoa</taxon>
        <taxon>Ecdysozoa</taxon>
        <taxon>Arthropoda</taxon>
        <taxon>Hexapoda</taxon>
        <taxon>Insecta</taxon>
        <taxon>Pterygota</taxon>
        <taxon>Neoptera</taxon>
        <taxon>Polyneoptera</taxon>
        <taxon>Dictyoptera</taxon>
        <taxon>Blattodea</taxon>
        <taxon>Blattoidea</taxon>
        <taxon>Termitoidae</taxon>
        <taxon>Kalotermitidae</taxon>
        <taxon>Cryptotermitinae</taxon>
        <taxon>Cryptotermes</taxon>
    </lineage>
</organism>
<reference evidence="1 2" key="1">
    <citation type="submission" date="2017-12" db="EMBL/GenBank/DDBJ databases">
        <title>Hemimetabolous genomes reveal molecular basis of termite eusociality.</title>
        <authorList>
            <person name="Harrison M.C."/>
            <person name="Jongepier E."/>
            <person name="Robertson H.M."/>
            <person name="Arning N."/>
            <person name="Bitard-Feildel T."/>
            <person name="Chao H."/>
            <person name="Childers C.P."/>
            <person name="Dinh H."/>
            <person name="Doddapaneni H."/>
            <person name="Dugan S."/>
            <person name="Gowin J."/>
            <person name="Greiner C."/>
            <person name="Han Y."/>
            <person name="Hu H."/>
            <person name="Hughes D.S.T."/>
            <person name="Huylmans A.-K."/>
            <person name="Kemena C."/>
            <person name="Kremer L.P.M."/>
            <person name="Lee S.L."/>
            <person name="Lopez-Ezquerra A."/>
            <person name="Mallet L."/>
            <person name="Monroy-Kuhn J.M."/>
            <person name="Moser A."/>
            <person name="Murali S.C."/>
            <person name="Muzny D.M."/>
            <person name="Otani S."/>
            <person name="Piulachs M.-D."/>
            <person name="Poelchau M."/>
            <person name="Qu J."/>
            <person name="Schaub F."/>
            <person name="Wada-Katsumata A."/>
            <person name="Worley K.C."/>
            <person name="Xie Q."/>
            <person name="Ylla G."/>
            <person name="Poulsen M."/>
            <person name="Gibbs R.A."/>
            <person name="Schal C."/>
            <person name="Richards S."/>
            <person name="Belles X."/>
            <person name="Korb J."/>
            <person name="Bornberg-Bauer E."/>
        </authorList>
    </citation>
    <scope>NUCLEOTIDE SEQUENCE [LARGE SCALE GENOMIC DNA]</scope>
    <source>
        <tissue evidence="1">Whole body</tissue>
    </source>
</reference>
<protein>
    <submittedName>
        <fullName evidence="1">Uncharacterized protein</fullName>
    </submittedName>
</protein>
<accession>A0A2J7QYA6</accession>
<dbReference type="AlphaFoldDB" id="A0A2J7QYA6"/>
<proteinExistence type="predicted"/>
<name>A0A2J7QYA6_9NEOP</name>
<dbReference type="Proteomes" id="UP000235965">
    <property type="component" value="Unassembled WGS sequence"/>
</dbReference>
<dbReference type="EMBL" id="NEVH01009117">
    <property type="protein sequence ID" value="PNF33562.1"/>
    <property type="molecule type" value="Genomic_DNA"/>
</dbReference>
<dbReference type="InParanoid" id="A0A2J7QYA6"/>
<comment type="caution">
    <text evidence="1">The sequence shown here is derived from an EMBL/GenBank/DDBJ whole genome shotgun (WGS) entry which is preliminary data.</text>
</comment>
<keyword evidence="2" id="KW-1185">Reference proteome</keyword>
<evidence type="ECO:0000313" key="2">
    <source>
        <dbReference type="Proteomes" id="UP000235965"/>
    </source>
</evidence>
<sequence>MQMVNVALPQKHEVVYLGMHLDRKLRWGKHITKPKSETNALVARKINTVIECKLLLT</sequence>
<evidence type="ECO:0000313" key="1">
    <source>
        <dbReference type="EMBL" id="PNF33562.1"/>
    </source>
</evidence>
<gene>
    <name evidence="1" type="ORF">B7P43_G17111</name>
</gene>